<organism evidence="2 3">
    <name type="scientific">Methylopila henanensis</name>
    <dbReference type="NCBI Taxonomy" id="873516"/>
    <lineage>
        <taxon>Bacteria</taxon>
        <taxon>Pseudomonadati</taxon>
        <taxon>Pseudomonadota</taxon>
        <taxon>Alphaproteobacteria</taxon>
        <taxon>Hyphomicrobiales</taxon>
        <taxon>Methylopilaceae</taxon>
        <taxon>Methylopila</taxon>
    </lineage>
</organism>
<feature type="region of interest" description="Disordered" evidence="1">
    <location>
        <begin position="1"/>
        <end position="75"/>
    </location>
</feature>
<dbReference type="Proteomes" id="UP001597308">
    <property type="component" value="Unassembled WGS sequence"/>
</dbReference>
<sequence length="123" mass="13136">MLMISGPSGVTRSASVERTRKAADAADHDVTRDSPPKEASSPPKFGRRATDAPTPEARPQTSADPEPAAPRSYAPLVAQLIAGKLGVPQTRQRRRGPVADAISAYRRTRRAVARAPHAFETKA</sequence>
<gene>
    <name evidence="2" type="ORF">ACFSCV_06920</name>
</gene>
<reference evidence="3" key="1">
    <citation type="journal article" date="2019" name="Int. J. Syst. Evol. Microbiol.">
        <title>The Global Catalogue of Microorganisms (GCM) 10K type strain sequencing project: providing services to taxonomists for standard genome sequencing and annotation.</title>
        <authorList>
            <consortium name="The Broad Institute Genomics Platform"/>
            <consortium name="The Broad Institute Genome Sequencing Center for Infectious Disease"/>
            <person name="Wu L."/>
            <person name="Ma J."/>
        </authorList>
    </citation>
    <scope>NUCLEOTIDE SEQUENCE [LARGE SCALE GENOMIC DNA]</scope>
    <source>
        <strain evidence="3">KCTC 23707</strain>
    </source>
</reference>
<comment type="caution">
    <text evidence="2">The sequence shown here is derived from an EMBL/GenBank/DDBJ whole genome shotgun (WGS) entry which is preliminary data.</text>
</comment>
<evidence type="ECO:0000313" key="3">
    <source>
        <dbReference type="Proteomes" id="UP001597308"/>
    </source>
</evidence>
<proteinExistence type="predicted"/>
<evidence type="ECO:0000256" key="1">
    <source>
        <dbReference type="SAM" id="MobiDB-lite"/>
    </source>
</evidence>
<keyword evidence="3" id="KW-1185">Reference proteome</keyword>
<feature type="compositionally biased region" description="Basic and acidic residues" evidence="1">
    <location>
        <begin position="15"/>
        <end position="36"/>
    </location>
</feature>
<protein>
    <submittedName>
        <fullName evidence="2">Uncharacterized protein</fullName>
    </submittedName>
</protein>
<evidence type="ECO:0000313" key="2">
    <source>
        <dbReference type="EMBL" id="MFD1702732.1"/>
    </source>
</evidence>
<dbReference type="EMBL" id="JBHUER010000004">
    <property type="protein sequence ID" value="MFD1702732.1"/>
    <property type="molecule type" value="Genomic_DNA"/>
</dbReference>
<accession>A0ABW4K711</accession>
<name>A0ABW4K711_9HYPH</name>
<dbReference type="RefSeq" id="WP_378798300.1">
    <property type="nucleotide sequence ID" value="NZ_JBHUER010000004.1"/>
</dbReference>